<dbReference type="AlphaFoldDB" id="A0AAW2IX72"/>
<sequence>MADSTIEFEYIAASEAAKEAVWMKNYIQKLGVVPSITEPIVIFFDNNTTTANKRTDITSPIQA</sequence>
<dbReference type="EMBL" id="JACGWK010001517">
    <property type="protein sequence ID" value="KAL0286776.1"/>
    <property type="molecule type" value="Genomic_DNA"/>
</dbReference>
<accession>A0AAW2IX72</accession>
<reference evidence="1" key="2">
    <citation type="journal article" date="2024" name="Plant">
        <title>Genomic evolution and insights into agronomic trait innovations of Sesamum species.</title>
        <authorList>
            <person name="Miao H."/>
            <person name="Wang L."/>
            <person name="Qu L."/>
            <person name="Liu H."/>
            <person name="Sun Y."/>
            <person name="Le M."/>
            <person name="Wang Q."/>
            <person name="Wei S."/>
            <person name="Zheng Y."/>
            <person name="Lin W."/>
            <person name="Duan Y."/>
            <person name="Cao H."/>
            <person name="Xiong S."/>
            <person name="Wang X."/>
            <person name="Wei L."/>
            <person name="Li C."/>
            <person name="Ma Q."/>
            <person name="Ju M."/>
            <person name="Zhao R."/>
            <person name="Li G."/>
            <person name="Mu C."/>
            <person name="Tian Q."/>
            <person name="Mei H."/>
            <person name="Zhang T."/>
            <person name="Gao T."/>
            <person name="Zhang H."/>
        </authorList>
    </citation>
    <scope>NUCLEOTIDE SEQUENCE</scope>
    <source>
        <strain evidence="1">G01</strain>
    </source>
</reference>
<name>A0AAW2IX72_9LAMI</name>
<protein>
    <submittedName>
        <fullName evidence="1">Uncharacterized protein</fullName>
    </submittedName>
</protein>
<reference evidence="1" key="1">
    <citation type="submission" date="2020-06" db="EMBL/GenBank/DDBJ databases">
        <authorList>
            <person name="Li T."/>
            <person name="Hu X."/>
            <person name="Zhang T."/>
            <person name="Song X."/>
            <person name="Zhang H."/>
            <person name="Dai N."/>
            <person name="Sheng W."/>
            <person name="Hou X."/>
            <person name="Wei L."/>
        </authorList>
    </citation>
    <scope>NUCLEOTIDE SEQUENCE</scope>
    <source>
        <strain evidence="1">G01</strain>
        <tissue evidence="1">Leaf</tissue>
    </source>
</reference>
<organism evidence="1">
    <name type="scientific">Sesamum angustifolium</name>
    <dbReference type="NCBI Taxonomy" id="2727405"/>
    <lineage>
        <taxon>Eukaryota</taxon>
        <taxon>Viridiplantae</taxon>
        <taxon>Streptophyta</taxon>
        <taxon>Embryophyta</taxon>
        <taxon>Tracheophyta</taxon>
        <taxon>Spermatophyta</taxon>
        <taxon>Magnoliopsida</taxon>
        <taxon>eudicotyledons</taxon>
        <taxon>Gunneridae</taxon>
        <taxon>Pentapetalae</taxon>
        <taxon>asterids</taxon>
        <taxon>lamiids</taxon>
        <taxon>Lamiales</taxon>
        <taxon>Pedaliaceae</taxon>
        <taxon>Sesamum</taxon>
    </lineage>
</organism>
<comment type="caution">
    <text evidence="1">The sequence shown here is derived from an EMBL/GenBank/DDBJ whole genome shotgun (WGS) entry which is preliminary data.</text>
</comment>
<evidence type="ECO:0000313" key="1">
    <source>
        <dbReference type="EMBL" id="KAL0286776.1"/>
    </source>
</evidence>
<gene>
    <name evidence="1" type="ORF">Sangu_2721600</name>
</gene>
<proteinExistence type="predicted"/>